<dbReference type="InterPro" id="IPR045886">
    <property type="entry name" value="ThiF/MoeB/HesA"/>
</dbReference>
<dbReference type="SUPFAM" id="SSF69572">
    <property type="entry name" value="Activating enzymes of the ubiquitin-like proteins"/>
    <property type="match status" value="1"/>
</dbReference>
<dbReference type="OrthoDB" id="6377837at2"/>
<keyword evidence="2" id="KW-0808">Transferase</keyword>
<dbReference type="Gene3D" id="3.40.50.720">
    <property type="entry name" value="NAD(P)-binding Rossmann-like Domain"/>
    <property type="match status" value="1"/>
</dbReference>
<dbReference type="InterPro" id="IPR035985">
    <property type="entry name" value="Ubiquitin-activating_enz"/>
</dbReference>
<dbReference type="AlphaFoldDB" id="A0A6C2D5Q5"/>
<dbReference type="GO" id="GO:0008641">
    <property type="term" value="F:ubiquitin-like modifier activating enzyme activity"/>
    <property type="evidence" value="ECO:0007669"/>
    <property type="project" value="InterPro"/>
</dbReference>
<sequence length="330" mass="37238">MKPDGVIDFLRNFNGKNSLDYICQLLPKTPPDQIEKIALFLRDNFVLIEHDLDYTTEYISYYYRLLNLLEDFFHRTSDVIGALEKISKSQVAIIGLGAVGSHISLYLARAGVKKFILVDPDKVDVSNIHRQAYSESNIGELKTTCLERKIKEISPHAIIKKIEYPLNKDFFLSQEFPTDVDLIINCADEPSVDYTSSIVSEYAMSHTIPHIVGGGYNLHLTLIGQTIIPYETACYKCFDSKLTEINAIEFLGIRRLDRENRKLGSFSPLSGIAASLASLDAIKVIVGANNFLLQTNKRIEFNSKTKTFNAIDVPRNPACPWCATNRHLKK</sequence>
<keyword evidence="3" id="KW-1185">Reference proteome</keyword>
<dbReference type="Proteomes" id="UP000389128">
    <property type="component" value="Unassembled WGS sequence"/>
</dbReference>
<keyword evidence="2" id="KW-0548">Nucleotidyltransferase</keyword>
<evidence type="ECO:0000313" key="3">
    <source>
        <dbReference type="Proteomes" id="UP000389128"/>
    </source>
</evidence>
<dbReference type="EMBL" id="SDKK01000004">
    <property type="protein sequence ID" value="TYC60945.1"/>
    <property type="molecule type" value="Genomic_DNA"/>
</dbReference>
<gene>
    <name evidence="2" type="ORF">ETQ85_05190</name>
</gene>
<proteinExistence type="predicted"/>
<dbReference type="GO" id="GO:0061504">
    <property type="term" value="P:cyclic threonylcarbamoyladenosine biosynthetic process"/>
    <property type="evidence" value="ECO:0007669"/>
    <property type="project" value="TreeGrafter"/>
</dbReference>
<dbReference type="InterPro" id="IPR000594">
    <property type="entry name" value="ThiF_NAD_FAD-bd"/>
</dbReference>
<dbReference type="PANTHER" id="PTHR43267">
    <property type="entry name" value="TRNA THREONYLCARBAMOYLADENOSINE DEHYDRATASE"/>
    <property type="match status" value="1"/>
</dbReference>
<dbReference type="Pfam" id="PF00899">
    <property type="entry name" value="ThiF"/>
    <property type="match status" value="1"/>
</dbReference>
<dbReference type="GO" id="GO:0016779">
    <property type="term" value="F:nucleotidyltransferase activity"/>
    <property type="evidence" value="ECO:0007669"/>
    <property type="project" value="UniProtKB-KW"/>
</dbReference>
<comment type="caution">
    <text evidence="2">The sequence shown here is derived from an EMBL/GenBank/DDBJ whole genome shotgun (WGS) entry which is preliminary data.</text>
</comment>
<protein>
    <submittedName>
        <fullName evidence="2">ThiF family adenylyltransferase</fullName>
    </submittedName>
</protein>
<reference evidence="2 3" key="1">
    <citation type="submission" date="2019-01" db="EMBL/GenBank/DDBJ databases">
        <title>Zoogloea oleivorans genome sequencing and assembly.</title>
        <authorList>
            <person name="Tancsics A."/>
            <person name="Farkas M."/>
            <person name="Kriszt B."/>
            <person name="Maroti G."/>
            <person name="Horvath B."/>
        </authorList>
    </citation>
    <scope>NUCLEOTIDE SEQUENCE [LARGE SCALE GENOMIC DNA]</scope>
    <source>
        <strain evidence="2 3">Buc</strain>
    </source>
</reference>
<feature type="domain" description="THIF-type NAD/FAD binding fold" evidence="1">
    <location>
        <begin position="83"/>
        <end position="320"/>
    </location>
</feature>
<name>A0A6C2D5Q5_9RHOO</name>
<evidence type="ECO:0000313" key="2">
    <source>
        <dbReference type="EMBL" id="TYC60945.1"/>
    </source>
</evidence>
<organism evidence="2 3">
    <name type="scientific">Zoogloea oleivorans</name>
    <dbReference type="NCBI Taxonomy" id="1552750"/>
    <lineage>
        <taxon>Bacteria</taxon>
        <taxon>Pseudomonadati</taxon>
        <taxon>Pseudomonadota</taxon>
        <taxon>Betaproteobacteria</taxon>
        <taxon>Rhodocyclales</taxon>
        <taxon>Zoogloeaceae</taxon>
        <taxon>Zoogloea</taxon>
    </lineage>
</organism>
<evidence type="ECO:0000259" key="1">
    <source>
        <dbReference type="Pfam" id="PF00899"/>
    </source>
</evidence>
<dbReference type="GO" id="GO:0061503">
    <property type="term" value="F:tRNA threonylcarbamoyladenosine dehydratase"/>
    <property type="evidence" value="ECO:0007669"/>
    <property type="project" value="TreeGrafter"/>
</dbReference>
<accession>A0A6C2D5Q5</accession>
<dbReference type="PANTHER" id="PTHR43267:SF3">
    <property type="entry name" value="THIF PROTEIN"/>
    <property type="match status" value="1"/>
</dbReference>